<evidence type="ECO:0000313" key="3">
    <source>
        <dbReference type="Proteomes" id="UP000178448"/>
    </source>
</evidence>
<dbReference type="AlphaFoldDB" id="A0A1F5YND5"/>
<evidence type="ECO:0000313" key="2">
    <source>
        <dbReference type="EMBL" id="OGG01665.1"/>
    </source>
</evidence>
<accession>A0A1F5YND5</accession>
<proteinExistence type="predicted"/>
<dbReference type="Proteomes" id="UP000178448">
    <property type="component" value="Unassembled WGS sequence"/>
</dbReference>
<name>A0A1F5YND5_9BACT</name>
<evidence type="ECO:0000259" key="1">
    <source>
        <dbReference type="Pfam" id="PF00535"/>
    </source>
</evidence>
<feature type="domain" description="Glycosyltransferase 2-like" evidence="1">
    <location>
        <begin position="7"/>
        <end position="168"/>
    </location>
</feature>
<dbReference type="GO" id="GO:0016758">
    <property type="term" value="F:hexosyltransferase activity"/>
    <property type="evidence" value="ECO:0007669"/>
    <property type="project" value="UniProtKB-ARBA"/>
</dbReference>
<dbReference type="Pfam" id="PF00535">
    <property type="entry name" value="Glycos_transf_2"/>
    <property type="match status" value="1"/>
</dbReference>
<dbReference type="EMBL" id="MFJD01000011">
    <property type="protein sequence ID" value="OGG01665.1"/>
    <property type="molecule type" value="Genomic_DNA"/>
</dbReference>
<gene>
    <name evidence="2" type="ORF">A2Z33_05475</name>
</gene>
<reference evidence="2 3" key="1">
    <citation type="journal article" date="2016" name="Nat. Commun.">
        <title>Thousands of microbial genomes shed light on interconnected biogeochemical processes in an aquifer system.</title>
        <authorList>
            <person name="Anantharaman K."/>
            <person name="Brown C.T."/>
            <person name="Hug L.A."/>
            <person name="Sharon I."/>
            <person name="Castelle C.J."/>
            <person name="Probst A.J."/>
            <person name="Thomas B.C."/>
            <person name="Singh A."/>
            <person name="Wilkins M.J."/>
            <person name="Karaoz U."/>
            <person name="Brodie E.L."/>
            <person name="Williams K.H."/>
            <person name="Hubbard S.S."/>
            <person name="Banfield J.F."/>
        </authorList>
    </citation>
    <scope>NUCLEOTIDE SEQUENCE [LARGE SCALE GENOMIC DNA]</scope>
</reference>
<sequence>MSEIKVSVLMPVFNAQEYVGQAIESILNQTFKDFDLIIADDASTDNSWQIINKYKKKDSRIRIFKNKENKYIAENRNILLSHVKCKYIAWQDADDISMPDRLLHEYEYLEDHPEVGIVGGYLQFFNDKGNLGIRKYAPDDSSLRKQIFMFSPVAQPAAMIRRELFSKIGKYNLKYPPAEDIDMSFRIGTMYKFANLQEVVLKYRESDNSATYKNLRTIESNTIKIRMSYLSNSKYPHTFLDILYNLAQLVLLFTVPASYKIRLFNFVRNSRY</sequence>
<dbReference type="PANTHER" id="PTHR22916:SF3">
    <property type="entry name" value="UDP-GLCNAC:BETAGAL BETA-1,3-N-ACETYLGLUCOSAMINYLTRANSFERASE-LIKE PROTEIN 1"/>
    <property type="match status" value="1"/>
</dbReference>
<comment type="caution">
    <text evidence="2">The sequence shown here is derived from an EMBL/GenBank/DDBJ whole genome shotgun (WGS) entry which is preliminary data.</text>
</comment>
<dbReference type="STRING" id="1798374.A2Z33_05475"/>
<dbReference type="PANTHER" id="PTHR22916">
    <property type="entry name" value="GLYCOSYLTRANSFERASE"/>
    <property type="match status" value="1"/>
</dbReference>
<organism evidence="2 3">
    <name type="scientific">Candidatus Gottesmanbacteria bacterium RBG_16_52_11</name>
    <dbReference type="NCBI Taxonomy" id="1798374"/>
    <lineage>
        <taxon>Bacteria</taxon>
        <taxon>Candidatus Gottesmaniibacteriota</taxon>
    </lineage>
</organism>
<protein>
    <recommendedName>
        <fullName evidence="1">Glycosyltransferase 2-like domain-containing protein</fullName>
    </recommendedName>
</protein>
<dbReference type="SUPFAM" id="SSF53448">
    <property type="entry name" value="Nucleotide-diphospho-sugar transferases"/>
    <property type="match status" value="1"/>
</dbReference>
<dbReference type="CDD" id="cd00761">
    <property type="entry name" value="Glyco_tranf_GTA_type"/>
    <property type="match status" value="1"/>
</dbReference>
<dbReference type="InterPro" id="IPR029044">
    <property type="entry name" value="Nucleotide-diphossugar_trans"/>
</dbReference>
<dbReference type="InterPro" id="IPR001173">
    <property type="entry name" value="Glyco_trans_2-like"/>
</dbReference>
<dbReference type="Gene3D" id="3.90.550.10">
    <property type="entry name" value="Spore Coat Polysaccharide Biosynthesis Protein SpsA, Chain A"/>
    <property type="match status" value="1"/>
</dbReference>